<dbReference type="Pfam" id="PF19029">
    <property type="entry name" value="DUF883_C"/>
    <property type="match status" value="1"/>
</dbReference>
<dbReference type="AlphaFoldDB" id="C3X782"/>
<dbReference type="eggNOG" id="COG4575">
    <property type="taxonomic scope" value="Bacteria"/>
</dbReference>
<dbReference type="InterPro" id="IPR010279">
    <property type="entry name" value="YqjD/ElaB"/>
</dbReference>
<gene>
    <name evidence="4" type="ORF">OFBG_00086</name>
</gene>
<sequence>MLNTPDPRSQKKLKDGMESVSEQVEVSKEDFVNAASNIKANIQSESERFQEDLKDLKEKVVDLSSTGISVARQTISSNIESAREKANQAAHCAMDHAEKSLESTGQYVKEKPYQALGIALGIGFVLGKLLSRK</sequence>
<protein>
    <recommendedName>
        <fullName evidence="3">DUF883 domain-containing protein</fullName>
    </recommendedName>
</protein>
<name>C3X782_OXAFO</name>
<dbReference type="STRING" id="847.BRW83_2195"/>
<keyword evidence="5" id="KW-1185">Reference proteome</keyword>
<keyword evidence="1" id="KW-0175">Coiled coil</keyword>
<dbReference type="PANTHER" id="PTHR35893:SF3">
    <property type="entry name" value="INNER MEMBRANE PROTEIN"/>
    <property type="match status" value="1"/>
</dbReference>
<organism evidence="4 5">
    <name type="scientific">Oxalobacter formigenes OXCC13</name>
    <dbReference type="NCBI Taxonomy" id="556269"/>
    <lineage>
        <taxon>Bacteria</taxon>
        <taxon>Pseudomonadati</taxon>
        <taxon>Pseudomonadota</taxon>
        <taxon>Betaproteobacteria</taxon>
        <taxon>Burkholderiales</taxon>
        <taxon>Oxalobacteraceae</taxon>
        <taxon>Oxalobacter</taxon>
    </lineage>
</organism>
<dbReference type="InterPro" id="IPR043605">
    <property type="entry name" value="DUF883_C"/>
</dbReference>
<dbReference type="GO" id="GO:0043022">
    <property type="term" value="F:ribosome binding"/>
    <property type="evidence" value="ECO:0007669"/>
    <property type="project" value="InterPro"/>
</dbReference>
<dbReference type="PANTHER" id="PTHR35893">
    <property type="entry name" value="INNER MEMBRANE PROTEIN-RELATED"/>
    <property type="match status" value="1"/>
</dbReference>
<evidence type="ECO:0000256" key="1">
    <source>
        <dbReference type="SAM" id="Coils"/>
    </source>
</evidence>
<feature type="region of interest" description="Disordered" evidence="2">
    <location>
        <begin position="1"/>
        <end position="20"/>
    </location>
</feature>
<dbReference type="RefSeq" id="WP_005879312.1">
    <property type="nucleotide sequence ID" value="NZ_CP019430.1"/>
</dbReference>
<dbReference type="OrthoDB" id="9181874at2"/>
<evidence type="ECO:0000259" key="3">
    <source>
        <dbReference type="Pfam" id="PF19029"/>
    </source>
</evidence>
<reference evidence="4 5" key="1">
    <citation type="submission" date="2009-02" db="EMBL/GenBank/DDBJ databases">
        <title>The Genome Sequence of Oxalobacter formigenes OXCC13.</title>
        <authorList>
            <consortium name="The Broad Institute Genome Sequencing Platform"/>
            <person name="Ward D."/>
            <person name="Young S.K."/>
            <person name="Kodira C.D."/>
            <person name="Zeng Q."/>
            <person name="Koehrsen M."/>
            <person name="Alvarado L."/>
            <person name="Berlin A."/>
            <person name="Borenstein D."/>
            <person name="Chen Z."/>
            <person name="Engels R."/>
            <person name="Freedman E."/>
            <person name="Gellesch M."/>
            <person name="Goldberg J."/>
            <person name="Griggs A."/>
            <person name="Gujja S."/>
            <person name="Heiman D."/>
            <person name="Hepburn T."/>
            <person name="Howarth C."/>
            <person name="Jen D."/>
            <person name="Larson L."/>
            <person name="Lewis B."/>
            <person name="Mehta T."/>
            <person name="Park D."/>
            <person name="Pearson M."/>
            <person name="Roberts A."/>
            <person name="Saif S."/>
            <person name="Shea T."/>
            <person name="Shenoy N."/>
            <person name="Sisk P."/>
            <person name="Stolte C."/>
            <person name="Sykes S."/>
            <person name="Walk T."/>
            <person name="White J."/>
            <person name="Yandava C."/>
            <person name="Allison M.J."/>
            <person name="Lander E."/>
            <person name="Nusbaum C."/>
            <person name="Galagan J."/>
            <person name="Birren B."/>
        </authorList>
    </citation>
    <scope>NUCLEOTIDE SEQUENCE [LARGE SCALE GENOMIC DNA]</scope>
    <source>
        <strain evidence="4 5">OXCC13</strain>
    </source>
</reference>
<feature type="domain" description="DUF883" evidence="3">
    <location>
        <begin position="105"/>
        <end position="133"/>
    </location>
</feature>
<feature type="coiled-coil region" evidence="1">
    <location>
        <begin position="39"/>
        <end position="66"/>
    </location>
</feature>
<accession>C3X782</accession>
<dbReference type="HOGENOM" id="CLU_1904651_0_0_4"/>
<feature type="compositionally biased region" description="Basic and acidic residues" evidence="2">
    <location>
        <begin position="8"/>
        <end position="17"/>
    </location>
</feature>
<evidence type="ECO:0000313" key="5">
    <source>
        <dbReference type="Proteomes" id="UP000005089"/>
    </source>
</evidence>
<dbReference type="EMBL" id="GG658170">
    <property type="protein sequence ID" value="EEO29058.1"/>
    <property type="molecule type" value="Genomic_DNA"/>
</dbReference>
<dbReference type="Proteomes" id="UP000005089">
    <property type="component" value="Unassembled WGS sequence"/>
</dbReference>
<proteinExistence type="predicted"/>
<evidence type="ECO:0000256" key="2">
    <source>
        <dbReference type="SAM" id="MobiDB-lite"/>
    </source>
</evidence>
<evidence type="ECO:0000313" key="4">
    <source>
        <dbReference type="EMBL" id="EEO29058.1"/>
    </source>
</evidence>
<dbReference type="GeneID" id="77136021"/>